<keyword evidence="1" id="KW-0812">Transmembrane</keyword>
<evidence type="ECO:0000256" key="1">
    <source>
        <dbReference type="SAM" id="Phobius"/>
    </source>
</evidence>
<dbReference type="Proteomes" id="UP000317484">
    <property type="component" value="Unassembled WGS sequence"/>
</dbReference>
<gene>
    <name evidence="2" type="ORF">SAMN06273567_1078</name>
</gene>
<evidence type="ECO:0000313" key="3">
    <source>
        <dbReference type="Proteomes" id="UP000317484"/>
    </source>
</evidence>
<evidence type="ECO:0008006" key="4">
    <source>
        <dbReference type="Google" id="ProtNLM"/>
    </source>
</evidence>
<sequence>MATLSFVHTRLAAHLGSRNVARVIYGAIIGLALIVALESYPTSAGQMIGWLVGTAVAVALAEFYSEVVGTETSERHRVTGQQLRHMLEAAAAVAFGVAFPSVIFLLAALGLIEIGTAFTLAKWSGLVLIGFYGYWAARFAGAPVPRALVQGGLVALIGAFLIVLKAALH</sequence>
<keyword evidence="1" id="KW-1133">Transmembrane helix</keyword>
<name>A0A521F4V3_9ACTN</name>
<feature type="transmembrane region" description="Helical" evidence="1">
    <location>
        <begin position="20"/>
        <end position="41"/>
    </location>
</feature>
<organism evidence="2 3">
    <name type="scientific">Geodermatophilus aquaeductus</name>
    <dbReference type="NCBI Taxonomy" id="1564161"/>
    <lineage>
        <taxon>Bacteria</taxon>
        <taxon>Bacillati</taxon>
        <taxon>Actinomycetota</taxon>
        <taxon>Actinomycetes</taxon>
        <taxon>Geodermatophilales</taxon>
        <taxon>Geodermatophilaceae</taxon>
        <taxon>Geodermatophilus</taxon>
    </lineage>
</organism>
<protein>
    <recommendedName>
        <fullName evidence="4">VIT family protein</fullName>
    </recommendedName>
</protein>
<accession>A0A521F4V3</accession>
<dbReference type="AlphaFoldDB" id="A0A521F4V3"/>
<keyword evidence="3" id="KW-1185">Reference proteome</keyword>
<reference evidence="2 3" key="1">
    <citation type="submission" date="2017-05" db="EMBL/GenBank/DDBJ databases">
        <authorList>
            <person name="Varghese N."/>
            <person name="Submissions S."/>
        </authorList>
    </citation>
    <scope>NUCLEOTIDE SEQUENCE [LARGE SCALE GENOMIC DNA]</scope>
    <source>
        <strain evidence="2 3">DSM 46834</strain>
    </source>
</reference>
<proteinExistence type="predicted"/>
<keyword evidence="1" id="KW-0472">Membrane</keyword>
<feature type="transmembrane region" description="Helical" evidence="1">
    <location>
        <begin position="86"/>
        <end position="108"/>
    </location>
</feature>
<feature type="transmembrane region" description="Helical" evidence="1">
    <location>
        <begin position="114"/>
        <end position="135"/>
    </location>
</feature>
<feature type="transmembrane region" description="Helical" evidence="1">
    <location>
        <begin position="147"/>
        <end position="168"/>
    </location>
</feature>
<evidence type="ECO:0000313" key="2">
    <source>
        <dbReference type="EMBL" id="SMO91086.1"/>
    </source>
</evidence>
<feature type="transmembrane region" description="Helical" evidence="1">
    <location>
        <begin position="47"/>
        <end position="65"/>
    </location>
</feature>
<dbReference type="EMBL" id="FXTJ01000007">
    <property type="protein sequence ID" value="SMO91086.1"/>
    <property type="molecule type" value="Genomic_DNA"/>
</dbReference>